<evidence type="ECO:0000256" key="1">
    <source>
        <dbReference type="ARBA" id="ARBA00001933"/>
    </source>
</evidence>
<keyword evidence="3" id="KW-0210">Decarboxylase</keyword>
<protein>
    <recommendedName>
        <fullName evidence="10">Arginine decarboxylase</fullName>
    </recommendedName>
</protein>
<evidence type="ECO:0008006" key="10">
    <source>
        <dbReference type="Google" id="ProtNLM"/>
    </source>
</evidence>
<evidence type="ECO:0000313" key="9">
    <source>
        <dbReference type="Proteomes" id="UP000217083"/>
    </source>
</evidence>
<dbReference type="InterPro" id="IPR015421">
    <property type="entry name" value="PyrdxlP-dep_Trfase_major"/>
</dbReference>
<dbReference type="Gene3D" id="3.90.100.10">
    <property type="entry name" value="Orn/Lys/Arg decarboxylase, C-terminal domain"/>
    <property type="match status" value="1"/>
</dbReference>
<reference evidence="9" key="1">
    <citation type="submission" date="2017-08" db="EMBL/GenBank/DDBJ databases">
        <authorList>
            <person name="Huang Z."/>
        </authorList>
    </citation>
    <scope>NUCLEOTIDE SEQUENCE [LARGE SCALE GENOMIC DNA]</scope>
    <source>
        <strain evidence="9">SA5d-4</strain>
    </source>
</reference>
<dbReference type="InterPro" id="IPR052357">
    <property type="entry name" value="Orn_Lys_Arg_decarboxylase-I"/>
</dbReference>
<dbReference type="Pfam" id="PF03711">
    <property type="entry name" value="OKR_DC_1_C"/>
    <property type="match status" value="1"/>
</dbReference>
<dbReference type="EMBL" id="NPIA01000011">
    <property type="protein sequence ID" value="OZM55868.1"/>
    <property type="molecule type" value="Genomic_DNA"/>
</dbReference>
<evidence type="ECO:0000259" key="6">
    <source>
        <dbReference type="Pfam" id="PF01276"/>
    </source>
</evidence>
<evidence type="ECO:0000256" key="5">
    <source>
        <dbReference type="ARBA" id="ARBA00023239"/>
    </source>
</evidence>
<keyword evidence="4" id="KW-0663">Pyridoxal phosphate</keyword>
<dbReference type="SUPFAM" id="SSF53383">
    <property type="entry name" value="PLP-dependent transferases"/>
    <property type="match status" value="1"/>
</dbReference>
<dbReference type="GO" id="GO:0016831">
    <property type="term" value="F:carboxy-lyase activity"/>
    <property type="evidence" value="ECO:0007669"/>
    <property type="project" value="UniProtKB-KW"/>
</dbReference>
<dbReference type="CDD" id="cd00615">
    <property type="entry name" value="Orn_deC_like"/>
    <property type="match status" value="1"/>
</dbReference>
<name>A0A263BQL1_9BACI</name>
<dbReference type="InterPro" id="IPR036633">
    <property type="entry name" value="Prn/Lys/Arg_de-COase_C_sf"/>
</dbReference>
<evidence type="ECO:0000256" key="3">
    <source>
        <dbReference type="ARBA" id="ARBA00022793"/>
    </source>
</evidence>
<dbReference type="RefSeq" id="WP_094926580.1">
    <property type="nucleotide sequence ID" value="NZ_NPIA01000011.1"/>
</dbReference>
<organism evidence="8 9">
    <name type="scientific">Lottiidibacillus patelloidae</name>
    <dbReference type="NCBI Taxonomy" id="2670334"/>
    <lineage>
        <taxon>Bacteria</taxon>
        <taxon>Bacillati</taxon>
        <taxon>Bacillota</taxon>
        <taxon>Bacilli</taxon>
        <taxon>Bacillales</taxon>
        <taxon>Bacillaceae</taxon>
        <taxon>Lottiidibacillus</taxon>
    </lineage>
</organism>
<dbReference type="InterPro" id="IPR000310">
    <property type="entry name" value="Orn/Lys/Arg_deCO2ase_major_dom"/>
</dbReference>
<dbReference type="PANTHER" id="PTHR43277:SF3">
    <property type="entry name" value="DECARBOXYLASE, PUTATIVE-RELATED"/>
    <property type="match status" value="1"/>
</dbReference>
<sequence>MIEKINAPLFQALVNHKESNPISFHVPGHKNGNVFLNSAKTLFNDLLAIDVTELKGLDDLHDPQEVIKEAQTLLSEHYHTKKSYFLINGTTVGNIAMIYATIKPGELVLVQRNCHKSIINGLKLIGATPIFITPQIDSKTMTPTGLRHDDVITALNTYKEAKALILTNPSYYGFSQDLTAIIDSAHANQVPVLVDEAHGAHFSLNKPFPKSALQCNADIVVQSAHKTLPAMTMGSYLHINKNSNIDVDKVENYLKIFQSSSPSYPIMASLDLARLYLQSLTGSKIDSIVSSHHSFKKKLKRLDELIVIDNCEEGNYTIDPLKLVIQASNKATGVSLQKQLEGQGIYTELADTKNVLLILPLAEMKNSEEVFLRISHALKGVKAPDREVSSEENILNSNFKRISSLAISYKEMENRKVKTVSIVESKGKIAAEAIIPYPPGIPVIMPGEVITSEMLNEINNWKDSGVRIQGKSEFNNIKVFED</sequence>
<evidence type="ECO:0000256" key="2">
    <source>
        <dbReference type="ARBA" id="ARBA00010671"/>
    </source>
</evidence>
<comment type="similarity">
    <text evidence="2">Belongs to the Orn/Lys/Arg decarboxylase class-I family.</text>
</comment>
<gene>
    <name evidence="8" type="ORF">CIB95_15220</name>
</gene>
<comment type="caution">
    <text evidence="8">The sequence shown here is derived from an EMBL/GenBank/DDBJ whole genome shotgun (WGS) entry which is preliminary data.</text>
</comment>
<dbReference type="Gene3D" id="3.40.640.10">
    <property type="entry name" value="Type I PLP-dependent aspartate aminotransferase-like (Major domain)"/>
    <property type="match status" value="1"/>
</dbReference>
<evidence type="ECO:0000259" key="7">
    <source>
        <dbReference type="Pfam" id="PF03711"/>
    </source>
</evidence>
<feature type="domain" description="Orn/Lys/Arg decarboxylase C-terminal" evidence="7">
    <location>
        <begin position="404"/>
        <end position="453"/>
    </location>
</feature>
<dbReference type="AlphaFoldDB" id="A0A263BQL1"/>
<dbReference type="PANTHER" id="PTHR43277">
    <property type="entry name" value="ARGININE DECARBOXYLASE"/>
    <property type="match status" value="1"/>
</dbReference>
<comment type="cofactor">
    <cofactor evidence="1">
        <name>pyridoxal 5'-phosphate</name>
        <dbReference type="ChEBI" id="CHEBI:597326"/>
    </cofactor>
</comment>
<dbReference type="Pfam" id="PF01276">
    <property type="entry name" value="OKR_DC_1"/>
    <property type="match status" value="1"/>
</dbReference>
<keyword evidence="5" id="KW-0456">Lyase</keyword>
<dbReference type="SUPFAM" id="SSF55904">
    <property type="entry name" value="Ornithine decarboxylase C-terminal domain"/>
    <property type="match status" value="1"/>
</dbReference>
<keyword evidence="9" id="KW-1185">Reference proteome</keyword>
<evidence type="ECO:0000313" key="8">
    <source>
        <dbReference type="EMBL" id="OZM55868.1"/>
    </source>
</evidence>
<accession>A0A263BQL1</accession>
<dbReference type="InterPro" id="IPR015424">
    <property type="entry name" value="PyrdxlP-dep_Trfase"/>
</dbReference>
<dbReference type="Proteomes" id="UP000217083">
    <property type="component" value="Unassembled WGS sequence"/>
</dbReference>
<feature type="domain" description="Orn/Lys/Arg decarboxylases family 1 pyridoxal-P attachment site" evidence="6">
    <location>
        <begin position="8"/>
        <end position="309"/>
    </location>
</feature>
<reference evidence="8 9" key="2">
    <citation type="submission" date="2017-09" db="EMBL/GenBank/DDBJ databases">
        <title>Bacillus patelloidae sp. nov., isolated from the intestinal tract of a marine limpet.</title>
        <authorList>
            <person name="Liu R."/>
            <person name="Dong C."/>
            <person name="Shao Z."/>
        </authorList>
    </citation>
    <scope>NUCLEOTIDE SEQUENCE [LARGE SCALE GENOMIC DNA]</scope>
    <source>
        <strain evidence="8 9">SA5d-4</strain>
    </source>
</reference>
<proteinExistence type="inferred from homology"/>
<evidence type="ECO:0000256" key="4">
    <source>
        <dbReference type="ARBA" id="ARBA00022898"/>
    </source>
</evidence>
<dbReference type="InterPro" id="IPR008286">
    <property type="entry name" value="Prn/Lys/Arg_de-COase_C"/>
</dbReference>